<accession>A1K2W7</accession>
<dbReference type="EMBL" id="AM406670">
    <property type="protein sequence ID" value="CAL93172.1"/>
    <property type="molecule type" value="Genomic_DNA"/>
</dbReference>
<dbReference type="RefSeq" id="WP_011764290.1">
    <property type="nucleotide sequence ID" value="NC_008702.1"/>
</dbReference>
<dbReference type="KEGG" id="aoa:dqs_0565"/>
<proteinExistence type="predicted"/>
<protein>
    <submittedName>
        <fullName evidence="1">Uncharacterized protein</fullName>
    </submittedName>
</protein>
<dbReference type="AlphaFoldDB" id="A1K2W7"/>
<dbReference type="OrthoDB" id="6088517at2"/>
<dbReference type="eggNOG" id="ENOG50319GM">
    <property type="taxonomic scope" value="Bacteria"/>
</dbReference>
<dbReference type="Proteomes" id="UP000002588">
    <property type="component" value="Chromosome"/>
</dbReference>
<name>A1K2W7_AZOSB</name>
<gene>
    <name evidence="1" type="ordered locus">azo0555</name>
</gene>
<dbReference type="HOGENOM" id="CLU_147956_0_0_4"/>
<dbReference type="STRING" id="62928.azo0555"/>
<evidence type="ECO:0000313" key="1">
    <source>
        <dbReference type="EMBL" id="CAL93172.1"/>
    </source>
</evidence>
<dbReference type="KEGG" id="azo:azo0555"/>
<reference evidence="1 2" key="1">
    <citation type="journal article" date="2006" name="Nat. Biotechnol.">
        <title>Complete genome of the mutualistic, N2-fixing grass endophyte Azoarcus sp. strain BH72.</title>
        <authorList>
            <person name="Krause A."/>
            <person name="Ramakumar A."/>
            <person name="Bartels D."/>
            <person name="Battistoni F."/>
            <person name="Bekel T."/>
            <person name="Boch J."/>
            <person name="Boehm M."/>
            <person name="Friedrich F."/>
            <person name="Hurek T."/>
            <person name="Krause L."/>
            <person name="Linke B."/>
            <person name="McHardy A.C."/>
            <person name="Sarkar A."/>
            <person name="Schneiker S."/>
            <person name="Syed A.A."/>
            <person name="Thauer R."/>
            <person name="Vorhoelter F.-J."/>
            <person name="Weidner S."/>
            <person name="Puehler A."/>
            <person name="Reinhold-Hurek B."/>
            <person name="Kaiser O."/>
            <person name="Goesmann A."/>
        </authorList>
    </citation>
    <scope>NUCLEOTIDE SEQUENCE [LARGE SCALE GENOMIC DNA]</scope>
    <source>
        <strain evidence="1 2">BH72</strain>
    </source>
</reference>
<keyword evidence="2" id="KW-1185">Reference proteome</keyword>
<organism evidence="1 2">
    <name type="scientific">Azoarcus sp. (strain BH72)</name>
    <dbReference type="NCBI Taxonomy" id="418699"/>
    <lineage>
        <taxon>Bacteria</taxon>
        <taxon>Pseudomonadati</taxon>
        <taxon>Pseudomonadota</taxon>
        <taxon>Betaproteobacteria</taxon>
        <taxon>Rhodocyclales</taxon>
        <taxon>Zoogloeaceae</taxon>
        <taxon>Azoarcus</taxon>
    </lineage>
</organism>
<evidence type="ECO:0000313" key="2">
    <source>
        <dbReference type="Proteomes" id="UP000002588"/>
    </source>
</evidence>
<sequence>MGVISLILFHKQSTSGRLRFARFADTVVAARVEVEGDPEVVTPHPGALVAQAAGRLGLPAGELKVEPEFRERMLAPGGTASVWIAEFASIDPPFAAVEQAGGRFVLLTELQGIPDTERDVMRAVYEHVLG</sequence>